<sequence>MFSFSGFVKSLGIVLLVLITISFTVGLLNINHIGVLLTIMYSFTYVLNGVLAPLLNQRTPYFASYLSSITLTVLNLIVAIYLLDVMVLADPAEINRGLFMNSTISLLATFIVVMILKRKQRNSHA</sequence>
<gene>
    <name evidence="2" type="ORF">ACFYKX_25210</name>
</gene>
<evidence type="ECO:0000313" key="3">
    <source>
        <dbReference type="Proteomes" id="UP001601059"/>
    </source>
</evidence>
<evidence type="ECO:0000256" key="1">
    <source>
        <dbReference type="SAM" id="Phobius"/>
    </source>
</evidence>
<accession>A0ABW6KM11</accession>
<feature type="transmembrane region" description="Helical" evidence="1">
    <location>
        <begin position="7"/>
        <end position="27"/>
    </location>
</feature>
<keyword evidence="1" id="KW-0472">Membrane</keyword>
<keyword evidence="1" id="KW-1133">Transmembrane helix</keyword>
<name>A0ABW6KM11_9BACI</name>
<reference evidence="2 3" key="1">
    <citation type="submission" date="2024-08" db="EMBL/GenBank/DDBJ databases">
        <title>Two novel Cytobacillus novel species.</title>
        <authorList>
            <person name="Liu G."/>
        </authorList>
    </citation>
    <scope>NUCLEOTIDE SEQUENCE [LARGE SCALE GENOMIC DNA]</scope>
    <source>
        <strain evidence="2 3">FJAT-54145</strain>
    </source>
</reference>
<dbReference type="EMBL" id="JBIACK010000020">
    <property type="protein sequence ID" value="MFE8703875.1"/>
    <property type="molecule type" value="Genomic_DNA"/>
</dbReference>
<evidence type="ECO:0000313" key="2">
    <source>
        <dbReference type="EMBL" id="MFE8703875.1"/>
    </source>
</evidence>
<dbReference type="Proteomes" id="UP001601059">
    <property type="component" value="Unassembled WGS sequence"/>
</dbReference>
<protein>
    <submittedName>
        <fullName evidence="2">Uncharacterized protein</fullName>
    </submittedName>
</protein>
<organism evidence="2 3">
    <name type="scientific">Cytobacillus spartinae</name>
    <dbReference type="NCBI Taxonomy" id="3299023"/>
    <lineage>
        <taxon>Bacteria</taxon>
        <taxon>Bacillati</taxon>
        <taxon>Bacillota</taxon>
        <taxon>Bacilli</taxon>
        <taxon>Bacillales</taxon>
        <taxon>Bacillaceae</taxon>
        <taxon>Cytobacillus</taxon>
    </lineage>
</organism>
<comment type="caution">
    <text evidence="2">The sequence shown here is derived from an EMBL/GenBank/DDBJ whole genome shotgun (WGS) entry which is preliminary data.</text>
</comment>
<proteinExistence type="predicted"/>
<dbReference type="RefSeq" id="WP_389364771.1">
    <property type="nucleotide sequence ID" value="NZ_JBIACK010000020.1"/>
</dbReference>
<feature type="transmembrane region" description="Helical" evidence="1">
    <location>
        <begin position="62"/>
        <end position="83"/>
    </location>
</feature>
<feature type="transmembrane region" description="Helical" evidence="1">
    <location>
        <begin position="33"/>
        <end position="55"/>
    </location>
</feature>
<feature type="transmembrane region" description="Helical" evidence="1">
    <location>
        <begin position="98"/>
        <end position="116"/>
    </location>
</feature>
<keyword evidence="1" id="KW-0812">Transmembrane</keyword>
<keyword evidence="3" id="KW-1185">Reference proteome</keyword>